<evidence type="ECO:0000313" key="2">
    <source>
        <dbReference type="Proteomes" id="UP000286954"/>
    </source>
</evidence>
<gene>
    <name evidence="1" type="ORF">X907_2740</name>
</gene>
<reference evidence="1 2" key="1">
    <citation type="submission" date="2016-12" db="EMBL/GenBank/DDBJ databases">
        <title>The genome of dimorphic prosthecate Glycocaulis alkaliphilus 6b-8t, isolated from crude oil dictates its adaptability in petroleum environments.</title>
        <authorList>
            <person name="Wu X.-L."/>
            <person name="Geng S."/>
        </authorList>
    </citation>
    <scope>NUCLEOTIDE SEQUENCE [LARGE SCALE GENOMIC DNA]</scope>
    <source>
        <strain evidence="1 2">6B-8</strain>
    </source>
</reference>
<organism evidence="1 2">
    <name type="scientific">Glycocaulis alkaliphilus</name>
    <dbReference type="NCBI Taxonomy" id="1434191"/>
    <lineage>
        <taxon>Bacteria</taxon>
        <taxon>Pseudomonadati</taxon>
        <taxon>Pseudomonadota</taxon>
        <taxon>Alphaproteobacteria</taxon>
        <taxon>Maricaulales</taxon>
        <taxon>Maricaulaceae</taxon>
        <taxon>Glycocaulis</taxon>
    </lineage>
</organism>
<dbReference type="EMBL" id="CP018911">
    <property type="protein sequence ID" value="AZU05249.1"/>
    <property type="molecule type" value="Genomic_DNA"/>
</dbReference>
<dbReference type="Proteomes" id="UP000286954">
    <property type="component" value="Chromosome"/>
</dbReference>
<protein>
    <submittedName>
        <fullName evidence="1">Uncharacterized protein</fullName>
    </submittedName>
</protein>
<proteinExistence type="predicted"/>
<keyword evidence="2" id="KW-1185">Reference proteome</keyword>
<dbReference type="RefSeq" id="WP_145962658.1">
    <property type="nucleotide sequence ID" value="NZ_BMFB01000004.1"/>
</dbReference>
<sequence length="424" mass="47545">MKWVGRIVLILFALLAGFVAVSAGLAYVAGQYWREAALAERVERLDARFEAAVMARIEASAFDDEDCLWIGDARDIAAGLYLIASARRIELTLAEREACGVRLDADELRRRRLQIEQLPWTFEYMPVPLAFLEDTAKAAASLVTADADGVLRYQYAQKRAGLLSSTSVFSDVPFQQLETLVDGFLYGAVTAQQIGVISYRNRMESYEARRQLALEHAYAPSSRVQDMAWFDLYRSASRMNADAIWQLHLMSEGRWPEQRDGVAPFALAEGPLLIDWPSDWLRYAVARGHAEATRAFLENGWNRQGADGNGDGIVWSDPFSTPYWWVVHAVRLDNPAFADDLDIALAHLEGRGCADHARAVGEAWRGVLADFWSDHTPVNALIRERPDCTGPQDSEPAEFEHSDTRFDDPLYDLPELMIALDLSL</sequence>
<evidence type="ECO:0000313" key="1">
    <source>
        <dbReference type="EMBL" id="AZU05249.1"/>
    </source>
</evidence>
<dbReference type="AlphaFoldDB" id="A0A3T0ED73"/>
<accession>A0A3T0ED73</accession>
<name>A0A3T0ED73_9PROT</name>
<dbReference type="KEGG" id="gak:X907_2740"/>